<dbReference type="CDD" id="cd00293">
    <property type="entry name" value="USP-like"/>
    <property type="match status" value="2"/>
</dbReference>
<gene>
    <name evidence="3" type="ORF">BN12_530013</name>
</gene>
<name>A0A077M6C2_9MICO</name>
<dbReference type="InterPro" id="IPR006016">
    <property type="entry name" value="UspA"/>
</dbReference>
<dbReference type="RefSeq" id="WP_048551597.1">
    <property type="nucleotide sequence ID" value="NZ_HF570958.1"/>
</dbReference>
<feature type="domain" description="UspA" evidence="2">
    <location>
        <begin position="148"/>
        <end position="292"/>
    </location>
</feature>
<evidence type="ECO:0000256" key="1">
    <source>
        <dbReference type="ARBA" id="ARBA00008791"/>
    </source>
</evidence>
<dbReference type="Proteomes" id="UP000035721">
    <property type="component" value="Unassembled WGS sequence"/>
</dbReference>
<feature type="domain" description="UspA" evidence="2">
    <location>
        <begin position="3"/>
        <end position="136"/>
    </location>
</feature>
<protein>
    <recommendedName>
        <fullName evidence="2">UspA domain-containing protein</fullName>
    </recommendedName>
</protein>
<dbReference type="EMBL" id="CAJB01000385">
    <property type="protein sequence ID" value="CCH79679.1"/>
    <property type="molecule type" value="Genomic_DNA"/>
</dbReference>
<reference evidence="3 4" key="1">
    <citation type="journal article" date="2013" name="ISME J.">
        <title>A metabolic model for members of the genus Tetrasphaera involved in enhanced biological phosphorus removal.</title>
        <authorList>
            <person name="Kristiansen R."/>
            <person name="Nguyen H.T.T."/>
            <person name="Saunders A.M."/>
            <person name="Nielsen J.L."/>
            <person name="Wimmer R."/>
            <person name="Le V.Q."/>
            <person name="McIlroy S.J."/>
            <person name="Petrovski S."/>
            <person name="Seviour R.J."/>
            <person name="Calteau A."/>
            <person name="Nielsen K.L."/>
            <person name="Nielsen P.H."/>
        </authorList>
    </citation>
    <scope>NUCLEOTIDE SEQUENCE [LARGE SCALE GENOMIC DNA]</scope>
    <source>
        <strain evidence="3 4">T1-X7</strain>
    </source>
</reference>
<keyword evidence="4" id="KW-1185">Reference proteome</keyword>
<dbReference type="OrthoDB" id="5242641at2"/>
<evidence type="ECO:0000313" key="3">
    <source>
        <dbReference type="EMBL" id="CCH79679.1"/>
    </source>
</evidence>
<evidence type="ECO:0000313" key="4">
    <source>
        <dbReference type="Proteomes" id="UP000035721"/>
    </source>
</evidence>
<proteinExistence type="inferred from homology"/>
<dbReference type="STRING" id="1194083.BN12_530013"/>
<sequence length="296" mass="30612">MAVVVGYAPEESGTTALEAASVLARSLGEPLVVAVVVAVPHLPGEVAVDGDYVAPLLEWGRAVLERARASLPPDITATYEVRQAPSIPIGLLDLAAEIDATAVVLGSSSKGALGRISFGSISNRLVHSAPRPVLLAPRGFRSGPQSRIRRVAIAYAGASDGGHLADAANRLAEKVGADLRAVSFVVRPPKRLLGTVEQSADDLVADAWVARTKDRLREQAGGRTDELGQRLASSLVVGVGLSWSRAIGNVPWAEGDLLVVGSSTVAPAARLFLGSGASKIVRSSPVPVLLVPRATD</sequence>
<dbReference type="PANTHER" id="PTHR46268">
    <property type="entry name" value="STRESS RESPONSE PROTEIN NHAX"/>
    <property type="match status" value="1"/>
</dbReference>
<accession>A0A077M6C2</accession>
<dbReference type="PRINTS" id="PR01438">
    <property type="entry name" value="UNVRSLSTRESS"/>
</dbReference>
<dbReference type="InterPro" id="IPR006015">
    <property type="entry name" value="Universal_stress_UspA"/>
</dbReference>
<dbReference type="AlphaFoldDB" id="A0A077M6C2"/>
<dbReference type="Gene3D" id="3.40.50.12370">
    <property type="match status" value="1"/>
</dbReference>
<comment type="caution">
    <text evidence="3">The sequence shown here is derived from an EMBL/GenBank/DDBJ whole genome shotgun (WGS) entry which is preliminary data.</text>
</comment>
<organism evidence="3 4">
    <name type="scientific">Nostocoides japonicum T1-X7</name>
    <dbReference type="NCBI Taxonomy" id="1194083"/>
    <lineage>
        <taxon>Bacteria</taxon>
        <taxon>Bacillati</taxon>
        <taxon>Actinomycetota</taxon>
        <taxon>Actinomycetes</taxon>
        <taxon>Micrococcales</taxon>
        <taxon>Intrasporangiaceae</taxon>
        <taxon>Nostocoides</taxon>
    </lineage>
</organism>
<evidence type="ECO:0000259" key="2">
    <source>
        <dbReference type="Pfam" id="PF00582"/>
    </source>
</evidence>
<dbReference type="SUPFAM" id="SSF52402">
    <property type="entry name" value="Adenine nucleotide alpha hydrolases-like"/>
    <property type="match status" value="2"/>
</dbReference>
<dbReference type="Pfam" id="PF00582">
    <property type="entry name" value="Usp"/>
    <property type="match status" value="2"/>
</dbReference>
<dbReference type="PANTHER" id="PTHR46268:SF6">
    <property type="entry name" value="UNIVERSAL STRESS PROTEIN UP12"/>
    <property type="match status" value="1"/>
</dbReference>
<comment type="similarity">
    <text evidence="1">Belongs to the universal stress protein A family.</text>
</comment>